<keyword evidence="1" id="KW-1133">Transmembrane helix</keyword>
<keyword evidence="3" id="KW-1185">Reference proteome</keyword>
<reference evidence="2 3" key="1">
    <citation type="submission" date="2017-05" db="EMBL/GenBank/DDBJ databases">
        <title>The draft genome sequence of Idiomarina salinarum WNB302.</title>
        <authorList>
            <person name="Sun Y."/>
            <person name="Chen B."/>
            <person name="Du Z."/>
        </authorList>
    </citation>
    <scope>NUCLEOTIDE SEQUENCE [LARGE SCALE GENOMIC DNA]</scope>
    <source>
        <strain evidence="2 3">WNB302</strain>
    </source>
</reference>
<feature type="transmembrane region" description="Helical" evidence="1">
    <location>
        <begin position="87"/>
        <end position="110"/>
    </location>
</feature>
<keyword evidence="1" id="KW-0472">Membrane</keyword>
<evidence type="ECO:0000256" key="1">
    <source>
        <dbReference type="SAM" id="Phobius"/>
    </source>
</evidence>
<name>A0A265UNC1_9FLAO</name>
<feature type="transmembrane region" description="Helical" evidence="1">
    <location>
        <begin position="174"/>
        <end position="192"/>
    </location>
</feature>
<dbReference type="Proteomes" id="UP000216840">
    <property type="component" value="Unassembled WGS sequence"/>
</dbReference>
<feature type="transmembrane region" description="Helical" evidence="1">
    <location>
        <begin position="198"/>
        <end position="218"/>
    </location>
</feature>
<keyword evidence="1" id="KW-0812">Transmembrane</keyword>
<dbReference type="AlphaFoldDB" id="A0A265UNC1"/>
<accession>A0A265UNC1</accession>
<evidence type="ECO:0000313" key="3">
    <source>
        <dbReference type="Proteomes" id="UP000216840"/>
    </source>
</evidence>
<protein>
    <recommendedName>
        <fullName evidence="4">DUF4386 domain-containing protein</fullName>
    </recommendedName>
</protein>
<feature type="transmembrane region" description="Helical" evidence="1">
    <location>
        <begin position="145"/>
        <end position="165"/>
    </location>
</feature>
<dbReference type="EMBL" id="NGJN01000008">
    <property type="protein sequence ID" value="OZV66825.1"/>
    <property type="molecule type" value="Genomic_DNA"/>
</dbReference>
<dbReference type="RefSeq" id="WP_094969230.1">
    <property type="nucleotide sequence ID" value="NZ_NGJN01000008.1"/>
</dbReference>
<organism evidence="2 3">
    <name type="scientific">Winogradskyella aurantia</name>
    <dbReference type="NCBI Taxonomy" id="1915063"/>
    <lineage>
        <taxon>Bacteria</taxon>
        <taxon>Pseudomonadati</taxon>
        <taxon>Bacteroidota</taxon>
        <taxon>Flavobacteriia</taxon>
        <taxon>Flavobacteriales</taxon>
        <taxon>Flavobacteriaceae</taxon>
        <taxon>Winogradskyella</taxon>
    </lineage>
</organism>
<feature type="transmembrane region" description="Helical" evidence="1">
    <location>
        <begin position="51"/>
        <end position="75"/>
    </location>
</feature>
<comment type="caution">
    <text evidence="2">The sequence shown here is derived from an EMBL/GenBank/DDBJ whole genome shotgun (WGS) entry which is preliminary data.</text>
</comment>
<proteinExistence type="predicted"/>
<evidence type="ECO:0008006" key="4">
    <source>
        <dbReference type="Google" id="ProtNLM"/>
    </source>
</evidence>
<feature type="transmembrane region" description="Helical" evidence="1">
    <location>
        <begin position="12"/>
        <end position="31"/>
    </location>
</feature>
<evidence type="ECO:0000313" key="2">
    <source>
        <dbReference type="EMBL" id="OZV66825.1"/>
    </source>
</evidence>
<sequence>MNSLQKDFETKFTGWAFILAALLLWLGWALSPHHIGEYIVASDFEAIGENVWTWIWMYRIHIFGWVTMGIALFALVSVTARRPYRVVILPGAGMVIIGTFTLAIANAYFYNFGAWGVGETAGKTPVEIEAFMHDILFTNQYVTCFIRFGRIFSGVGLVLLGYALIKWHMVSKWLGWFTALLGLAAMGIILAIPDNFEIYKPLFHIKVIWLIAMGAVVLKQGINLPKSEA</sequence>
<gene>
    <name evidence="2" type="ORF">CA834_13365</name>
</gene>
<dbReference type="OrthoDB" id="1174951at2"/>